<dbReference type="RefSeq" id="WP_116383802.1">
    <property type="nucleotide sequence ID" value="NZ_LS483233.1"/>
</dbReference>
<name>A0A375J0A0_9BURK</name>
<evidence type="ECO:0008006" key="3">
    <source>
        <dbReference type="Google" id="ProtNLM"/>
    </source>
</evidence>
<evidence type="ECO:0000313" key="2">
    <source>
        <dbReference type="Proteomes" id="UP000256805"/>
    </source>
</evidence>
<reference evidence="1 2" key="1">
    <citation type="submission" date="2018-01" db="EMBL/GenBank/DDBJ databases">
        <authorList>
            <person name="Gaut B.S."/>
            <person name="Morton B.R."/>
            <person name="Clegg M.T."/>
            <person name="Duvall M.R."/>
        </authorList>
    </citation>
    <scope>NUCLEOTIDE SEQUENCE [LARGE SCALE GENOMIC DNA]</scope>
    <source>
        <strain evidence="1">Cupriavidus taiwanensis cmp 52</strain>
    </source>
</reference>
<evidence type="ECO:0000313" key="1">
    <source>
        <dbReference type="EMBL" id="SPR98635.1"/>
    </source>
</evidence>
<organism evidence="1 2">
    <name type="scientific">Cupriavidus taiwanensis</name>
    <dbReference type="NCBI Taxonomy" id="164546"/>
    <lineage>
        <taxon>Bacteria</taxon>
        <taxon>Pseudomonadati</taxon>
        <taxon>Pseudomonadota</taxon>
        <taxon>Betaproteobacteria</taxon>
        <taxon>Burkholderiales</taxon>
        <taxon>Burkholderiaceae</taxon>
        <taxon>Cupriavidus</taxon>
    </lineage>
</organism>
<protein>
    <recommendedName>
        <fullName evidence="3">Antitoxin of a toxin/antitoxin system</fullName>
    </recommendedName>
</protein>
<dbReference type="EMBL" id="OVTA01000024">
    <property type="protein sequence ID" value="SPR98635.1"/>
    <property type="molecule type" value="Genomic_DNA"/>
</dbReference>
<sequence>MLVSEETQFTLTLNAQLRDAFMAEAAAEGLTTSQVAEALIRQYLAQRQQSRDDEALFQQMVEEGRASMRAGIGIPNEQVEAESAAWCAAILRQT</sequence>
<dbReference type="AlphaFoldDB" id="A0A375J0A0"/>
<gene>
    <name evidence="1" type="ORF">CBM2634_A300025</name>
</gene>
<proteinExistence type="predicted"/>
<accession>A0A375J0A0</accession>
<dbReference type="Proteomes" id="UP000256805">
    <property type="component" value="Unassembled WGS sequence"/>
</dbReference>